<dbReference type="PANTHER" id="PTHR34139">
    <property type="entry name" value="UPF0331 PROTEIN MJ0127"/>
    <property type="match status" value="1"/>
</dbReference>
<keyword evidence="5" id="KW-0378">Hydrolase</keyword>
<dbReference type="RefSeq" id="WP_008838115.1">
    <property type="nucleotide sequence ID" value="NZ_AHAM01000184.1"/>
</dbReference>
<keyword evidence="2" id="KW-1277">Toxin-antitoxin system</keyword>
<dbReference type="Proteomes" id="UP000003250">
    <property type="component" value="Unassembled WGS sequence"/>
</dbReference>
<evidence type="ECO:0000313" key="6">
    <source>
        <dbReference type="EMBL" id="EHK55001.1"/>
    </source>
</evidence>
<evidence type="ECO:0000256" key="3">
    <source>
        <dbReference type="ARBA" id="ARBA00022722"/>
    </source>
</evidence>
<dbReference type="GO" id="GO:0004540">
    <property type="term" value="F:RNA nuclease activity"/>
    <property type="evidence" value="ECO:0007669"/>
    <property type="project" value="InterPro"/>
</dbReference>
<dbReference type="InterPro" id="IPR008201">
    <property type="entry name" value="HepT-like"/>
</dbReference>
<dbReference type="AlphaFoldDB" id="H0HWF8"/>
<dbReference type="GO" id="GO:0000166">
    <property type="term" value="F:nucleotide binding"/>
    <property type="evidence" value="ECO:0007669"/>
    <property type="project" value="UniProtKB-KW"/>
</dbReference>
<name>H0HWF8_9HYPH</name>
<dbReference type="OrthoDB" id="4829434at2"/>
<keyword evidence="1" id="KW-0597">Phosphoprotein</keyword>
<dbReference type="InterPro" id="IPR051813">
    <property type="entry name" value="HepT_RNase_toxin"/>
</dbReference>
<accession>H0HWF8</accession>
<keyword evidence="7" id="KW-1185">Reference proteome</keyword>
<reference evidence="6 7" key="1">
    <citation type="journal article" date="2012" name="J. Bacteriol.">
        <title>Draft Genome Sequence of Mesorhizobium alhagi CCNWXJ12-2T, a Novel Salt-Resistant Species Isolated from the Desert of Northwestern China.</title>
        <authorList>
            <person name="Zhou M."/>
            <person name="Chen W."/>
            <person name="Chen H."/>
            <person name="Wei G."/>
        </authorList>
    </citation>
    <scope>NUCLEOTIDE SEQUENCE [LARGE SCALE GENOMIC DNA]</scope>
    <source>
        <strain evidence="6 7">CCNWXJ12-2</strain>
    </source>
</reference>
<sequence>MNQPRSLDELLENIVQWAGRIESYITRMDFDAFMRNQMAQDAVIRCLEVIGEASQQILKLAPDFQAEHPELELRQAYRARNRTAHGYGSVNLETVWRSATEAAPRMAAAALKICNERREGS</sequence>
<dbReference type="EMBL" id="AHAM01000184">
    <property type="protein sequence ID" value="EHK55001.1"/>
    <property type="molecule type" value="Genomic_DNA"/>
</dbReference>
<evidence type="ECO:0000256" key="5">
    <source>
        <dbReference type="ARBA" id="ARBA00022801"/>
    </source>
</evidence>
<keyword evidence="3" id="KW-0540">Nuclease</keyword>
<evidence type="ECO:0008006" key="8">
    <source>
        <dbReference type="Google" id="ProtNLM"/>
    </source>
</evidence>
<dbReference type="GO" id="GO:0110001">
    <property type="term" value="C:toxin-antitoxin complex"/>
    <property type="evidence" value="ECO:0007669"/>
    <property type="project" value="InterPro"/>
</dbReference>
<evidence type="ECO:0000256" key="1">
    <source>
        <dbReference type="ARBA" id="ARBA00022553"/>
    </source>
</evidence>
<protein>
    <recommendedName>
        <fullName evidence="8">DUF86 domain-containing protein</fullName>
    </recommendedName>
</protein>
<gene>
    <name evidence="6" type="ORF">MAXJ12_22591</name>
</gene>
<dbReference type="Pfam" id="PF01934">
    <property type="entry name" value="HepT-like"/>
    <property type="match status" value="1"/>
</dbReference>
<evidence type="ECO:0000256" key="4">
    <source>
        <dbReference type="ARBA" id="ARBA00022741"/>
    </source>
</evidence>
<dbReference type="GO" id="GO:0016787">
    <property type="term" value="F:hydrolase activity"/>
    <property type="evidence" value="ECO:0007669"/>
    <property type="project" value="UniProtKB-KW"/>
</dbReference>
<dbReference type="PANTHER" id="PTHR34139:SF1">
    <property type="entry name" value="RNASE MJ1380-RELATED"/>
    <property type="match status" value="1"/>
</dbReference>
<evidence type="ECO:0000313" key="7">
    <source>
        <dbReference type="Proteomes" id="UP000003250"/>
    </source>
</evidence>
<keyword evidence="4" id="KW-0547">Nucleotide-binding</keyword>
<organism evidence="6 7">
    <name type="scientific">Mesorhizobium alhagi CCNWXJ12-2</name>
    <dbReference type="NCBI Taxonomy" id="1107882"/>
    <lineage>
        <taxon>Bacteria</taxon>
        <taxon>Pseudomonadati</taxon>
        <taxon>Pseudomonadota</taxon>
        <taxon>Alphaproteobacteria</taxon>
        <taxon>Hyphomicrobiales</taxon>
        <taxon>Phyllobacteriaceae</taxon>
        <taxon>Allomesorhizobium</taxon>
    </lineage>
</organism>
<dbReference type="PATRIC" id="fig|1107882.3.peg.4409"/>
<evidence type="ECO:0000256" key="2">
    <source>
        <dbReference type="ARBA" id="ARBA00022649"/>
    </source>
</evidence>
<proteinExistence type="predicted"/>